<name>A0A5C6DR79_9BACT</name>
<dbReference type="OrthoDB" id="9919384at2"/>
<organism evidence="2 3">
    <name type="scientific">Novipirellula artificiosorum</name>
    <dbReference type="NCBI Taxonomy" id="2528016"/>
    <lineage>
        <taxon>Bacteria</taxon>
        <taxon>Pseudomonadati</taxon>
        <taxon>Planctomycetota</taxon>
        <taxon>Planctomycetia</taxon>
        <taxon>Pirellulales</taxon>
        <taxon>Pirellulaceae</taxon>
        <taxon>Novipirellula</taxon>
    </lineage>
</organism>
<feature type="transmembrane region" description="Helical" evidence="1">
    <location>
        <begin position="58"/>
        <end position="78"/>
    </location>
</feature>
<keyword evidence="1" id="KW-0472">Membrane</keyword>
<keyword evidence="1" id="KW-0812">Transmembrane</keyword>
<evidence type="ECO:0008006" key="4">
    <source>
        <dbReference type="Google" id="ProtNLM"/>
    </source>
</evidence>
<dbReference type="AlphaFoldDB" id="A0A5C6DR79"/>
<keyword evidence="3" id="KW-1185">Reference proteome</keyword>
<evidence type="ECO:0000313" key="2">
    <source>
        <dbReference type="EMBL" id="TWU39350.1"/>
    </source>
</evidence>
<comment type="caution">
    <text evidence="2">The sequence shown here is derived from an EMBL/GenBank/DDBJ whole genome shotgun (WGS) entry which is preliminary data.</text>
</comment>
<feature type="transmembrane region" description="Helical" evidence="1">
    <location>
        <begin position="90"/>
        <end position="114"/>
    </location>
</feature>
<feature type="transmembrane region" description="Helical" evidence="1">
    <location>
        <begin position="159"/>
        <end position="182"/>
    </location>
</feature>
<proteinExistence type="predicted"/>
<accession>A0A5C6DR79</accession>
<dbReference type="EMBL" id="SJPV01000003">
    <property type="protein sequence ID" value="TWU39350.1"/>
    <property type="molecule type" value="Genomic_DNA"/>
</dbReference>
<reference evidence="2 3" key="1">
    <citation type="submission" date="2019-02" db="EMBL/GenBank/DDBJ databases">
        <title>Deep-cultivation of Planctomycetes and their phenomic and genomic characterization uncovers novel biology.</title>
        <authorList>
            <person name="Wiegand S."/>
            <person name="Jogler M."/>
            <person name="Boedeker C."/>
            <person name="Pinto D."/>
            <person name="Vollmers J."/>
            <person name="Rivas-Marin E."/>
            <person name="Kohn T."/>
            <person name="Peeters S.H."/>
            <person name="Heuer A."/>
            <person name="Rast P."/>
            <person name="Oberbeckmann S."/>
            <person name="Bunk B."/>
            <person name="Jeske O."/>
            <person name="Meyerdierks A."/>
            <person name="Storesund J.E."/>
            <person name="Kallscheuer N."/>
            <person name="Luecker S."/>
            <person name="Lage O.M."/>
            <person name="Pohl T."/>
            <person name="Merkel B.J."/>
            <person name="Hornburger P."/>
            <person name="Mueller R.-W."/>
            <person name="Bruemmer F."/>
            <person name="Labrenz M."/>
            <person name="Spormann A.M."/>
            <person name="Op Den Camp H."/>
            <person name="Overmann J."/>
            <person name="Amann R."/>
            <person name="Jetten M.S.M."/>
            <person name="Mascher T."/>
            <person name="Medema M.H."/>
            <person name="Devos D.P."/>
            <person name="Kaster A.-K."/>
            <person name="Ovreas L."/>
            <person name="Rohde M."/>
            <person name="Galperin M.Y."/>
            <person name="Jogler C."/>
        </authorList>
    </citation>
    <scope>NUCLEOTIDE SEQUENCE [LARGE SCALE GENOMIC DNA]</scope>
    <source>
        <strain evidence="2 3">Poly41</strain>
    </source>
</reference>
<keyword evidence="1" id="KW-1133">Transmembrane helix</keyword>
<evidence type="ECO:0000313" key="3">
    <source>
        <dbReference type="Proteomes" id="UP000319143"/>
    </source>
</evidence>
<feature type="transmembrane region" description="Helical" evidence="1">
    <location>
        <begin position="194"/>
        <end position="218"/>
    </location>
</feature>
<dbReference type="Proteomes" id="UP000319143">
    <property type="component" value="Unassembled WGS sequence"/>
</dbReference>
<feature type="transmembrane region" description="Helical" evidence="1">
    <location>
        <begin position="12"/>
        <end position="31"/>
    </location>
</feature>
<sequence length="246" mass="27849">MPSLKNKSRLARWLLLIVGLLCFAIGVWYLLLAPPFEMAGAHGTPLTFLEEEVEKNTLIVVGGFLLTQWLFLCPHGRLKMHLTDSGRPMWLSLVCAALATAMLSIAMIATLLEIPNLWGPFIENMSVAWTVIGILWLIWIGVFFVYWRGVDRMDSMTRMIRLLIKGSILELLVAVPVHVAVWDREKECYCSRGSYTGIVLGTTVLLWAFGPGLVLLFAREFQQRKCLHKISTRETVEQQSSENDKN</sequence>
<protein>
    <recommendedName>
        <fullName evidence="4">Transmembrane protein</fullName>
    </recommendedName>
</protein>
<evidence type="ECO:0000256" key="1">
    <source>
        <dbReference type="SAM" id="Phobius"/>
    </source>
</evidence>
<dbReference type="RefSeq" id="WP_146526122.1">
    <property type="nucleotide sequence ID" value="NZ_SJPV01000003.1"/>
</dbReference>
<feature type="transmembrane region" description="Helical" evidence="1">
    <location>
        <begin position="126"/>
        <end position="147"/>
    </location>
</feature>
<gene>
    <name evidence="2" type="ORF">Poly41_21740</name>
</gene>